<reference evidence="5 6" key="1">
    <citation type="submission" date="2020-04" db="EMBL/GenBank/DDBJ databases">
        <title>Flammeovirgaceae bacterium KN852 isolated from deep sea.</title>
        <authorList>
            <person name="Zhang D.-C."/>
        </authorList>
    </citation>
    <scope>NUCLEOTIDE SEQUENCE [LARGE SCALE GENOMIC DNA]</scope>
    <source>
        <strain evidence="5 6">KN852</strain>
    </source>
</reference>
<sequence>MKNSYILMLLGILISFAGNSQYPTINWEKVDGGTNHEYPYNIIQLTDSSYLTVGYSYQSSGGNKTSRNYGYTDGWVIKRDKLGNKIWDKSYGGSSDDRIIDALALPSGGALLLATSSSVPNLFVNKKAPNKGGLDYWLIQIDNNGNIIWQKTYGGIYTDFATSIAMSADGNYFIAGYSYSPVSGDKSSPSKGGYDFWILKVDPSGNKIWDRTIGGNNTDLPSSIIGNSDGGCTIVGSSSSTSSGDKSESSINGYDYWVVRLNDNGIILWENTIRSATELAQIASLIEINNSIFILGASSGPLGYDKTVGNNRLYDYWLINLNKQTGNNIWQKLYGGSGYEYACKIHKTNNNEFILKGQTTSSISGDKTEPSRGGYDIWLLKVDDIGNIIWDKTIGGRSQEFNQSYEKGITTDIKGLITIESATVISPPGGDKSFGGYGGVDFWTIQLKDNTVVDNTPPTVMTKDITVQLDVMGNATITTQDIDNGTSDPSGIASLTIDMSNFDCSNVGPNIVTLTATDNFGNSAQGQATVTVEDNVRPTVITRNIIAQLDVNGMVTITPMQIDNGSSDACGIANYQISKSEFYCGDVGENIINLAVTDNNGNTEKGQAIVTVEDNIPPYVSTLDATIQIDATGHAYLNIGLIDNGSSDACGTESISLDRTDFTCNDVGENIVTLTVIDLHGNSAQGQATVTVINDDPVINSLSLPINPNPIETQINASATFTDDNISEAEFNWGDGSSSLGNIMGSDITDSHTYLMPGVYEVSLTITDVCGQQDTEVFQYVVIYDPYGGFVTGGGYIWSHPGYYTPDPLAEGKANFGFVAKYKKGATTPTGNTQFMFTAGEMNFHSTEYDWLVIAGQKAMYKGSGTINGAGSYKFMLSAIDGTSKADGDRFRMQILDMFDNVIYDNQPGDDENVDASTYLGGGSITIHDGSNNGNQTNSLIADPAFEKIHFYPNPVSSTLNIQLTERFMTGSEPLEIKIYEANGKSVGFYEYSNFNTKVLQLRVEDLNNGVYILTIEKGSEFEHLKFIKD</sequence>
<dbReference type="CDD" id="cd00146">
    <property type="entry name" value="PKD"/>
    <property type="match status" value="1"/>
</dbReference>
<feature type="domain" description="HYR" evidence="4">
    <location>
        <begin position="453"/>
        <end position="534"/>
    </location>
</feature>
<dbReference type="SUPFAM" id="SSF49299">
    <property type="entry name" value="PKD domain"/>
    <property type="match status" value="1"/>
</dbReference>
<dbReference type="InterPro" id="IPR013783">
    <property type="entry name" value="Ig-like_fold"/>
</dbReference>
<dbReference type="SUPFAM" id="SSF50998">
    <property type="entry name" value="Quinoprotein alcohol dehydrogenase-like"/>
    <property type="match status" value="1"/>
</dbReference>
<feature type="signal peptide" evidence="2">
    <location>
        <begin position="1"/>
        <end position="17"/>
    </location>
</feature>
<dbReference type="Pfam" id="PF18962">
    <property type="entry name" value="Por_Secre_tail"/>
    <property type="match status" value="1"/>
</dbReference>
<dbReference type="RefSeq" id="WP_169682999.1">
    <property type="nucleotide sequence ID" value="NZ_JABBNU010000009.1"/>
</dbReference>
<dbReference type="EMBL" id="JABBNU010000009">
    <property type="protein sequence ID" value="NMM49666.1"/>
    <property type="molecule type" value="Genomic_DNA"/>
</dbReference>
<evidence type="ECO:0000256" key="2">
    <source>
        <dbReference type="SAM" id="SignalP"/>
    </source>
</evidence>
<dbReference type="Pfam" id="PF18911">
    <property type="entry name" value="PKD_4"/>
    <property type="match status" value="1"/>
</dbReference>
<organism evidence="5 6">
    <name type="scientific">Marinigracilibium pacificum</name>
    <dbReference type="NCBI Taxonomy" id="2729599"/>
    <lineage>
        <taxon>Bacteria</taxon>
        <taxon>Pseudomonadati</taxon>
        <taxon>Bacteroidota</taxon>
        <taxon>Cytophagia</taxon>
        <taxon>Cytophagales</taxon>
        <taxon>Flammeovirgaceae</taxon>
        <taxon>Marinigracilibium</taxon>
    </lineage>
</organism>
<dbReference type="PROSITE" id="PS50825">
    <property type="entry name" value="HYR"/>
    <property type="match status" value="1"/>
</dbReference>
<feature type="chain" id="PRO_5032598240" evidence="2">
    <location>
        <begin position="18"/>
        <end position="1030"/>
    </location>
</feature>
<dbReference type="InterPro" id="IPR035986">
    <property type="entry name" value="PKD_dom_sf"/>
</dbReference>
<accession>A0A848J1I1</accession>
<dbReference type="InterPro" id="IPR026444">
    <property type="entry name" value="Secre_tail"/>
</dbReference>
<evidence type="ECO:0000259" key="3">
    <source>
        <dbReference type="PROSITE" id="PS50093"/>
    </source>
</evidence>
<keyword evidence="2" id="KW-0732">Signal</keyword>
<keyword evidence="6" id="KW-1185">Reference proteome</keyword>
<comment type="caution">
    <text evidence="5">The sequence shown here is derived from an EMBL/GenBank/DDBJ whole genome shotgun (WGS) entry which is preliminary data.</text>
</comment>
<feature type="domain" description="PKD" evidence="3">
    <location>
        <begin position="730"/>
        <end position="775"/>
    </location>
</feature>
<dbReference type="InterPro" id="IPR011047">
    <property type="entry name" value="Quinoprotein_ADH-like_sf"/>
</dbReference>
<dbReference type="AlphaFoldDB" id="A0A848J1I1"/>
<evidence type="ECO:0000259" key="4">
    <source>
        <dbReference type="PROSITE" id="PS50825"/>
    </source>
</evidence>
<evidence type="ECO:0000256" key="1">
    <source>
        <dbReference type="ARBA" id="ARBA00022737"/>
    </source>
</evidence>
<evidence type="ECO:0000313" key="6">
    <source>
        <dbReference type="Proteomes" id="UP000559010"/>
    </source>
</evidence>
<dbReference type="Gene3D" id="2.60.40.10">
    <property type="entry name" value="Immunoglobulins"/>
    <property type="match status" value="1"/>
</dbReference>
<gene>
    <name evidence="5" type="ORF">HH304_14760</name>
</gene>
<keyword evidence="1" id="KW-0677">Repeat</keyword>
<protein>
    <submittedName>
        <fullName evidence="5">T9SS type A sorting domain-containing protein</fullName>
    </submittedName>
</protein>
<proteinExistence type="predicted"/>
<dbReference type="InterPro" id="IPR003410">
    <property type="entry name" value="HYR_dom"/>
</dbReference>
<dbReference type="NCBIfam" id="TIGR04183">
    <property type="entry name" value="Por_Secre_tail"/>
    <property type="match status" value="1"/>
</dbReference>
<dbReference type="PANTHER" id="PTHR42754">
    <property type="entry name" value="ENDOGLUCANASE"/>
    <property type="match status" value="1"/>
</dbReference>
<name>A0A848J1I1_9BACT</name>
<evidence type="ECO:0000313" key="5">
    <source>
        <dbReference type="EMBL" id="NMM49666.1"/>
    </source>
</evidence>
<dbReference type="PROSITE" id="PS50093">
    <property type="entry name" value="PKD"/>
    <property type="match status" value="1"/>
</dbReference>
<dbReference type="InterPro" id="IPR000601">
    <property type="entry name" value="PKD_dom"/>
</dbReference>
<dbReference type="PANTHER" id="PTHR42754:SF1">
    <property type="entry name" value="LIPOPROTEIN"/>
    <property type="match status" value="1"/>
</dbReference>
<dbReference type="Proteomes" id="UP000559010">
    <property type="component" value="Unassembled WGS sequence"/>
</dbReference>